<organism evidence="3 4">
    <name type="scientific">Multifurca ochricompacta</name>
    <dbReference type="NCBI Taxonomy" id="376703"/>
    <lineage>
        <taxon>Eukaryota</taxon>
        <taxon>Fungi</taxon>
        <taxon>Dikarya</taxon>
        <taxon>Basidiomycota</taxon>
        <taxon>Agaricomycotina</taxon>
        <taxon>Agaricomycetes</taxon>
        <taxon>Russulales</taxon>
        <taxon>Russulaceae</taxon>
        <taxon>Multifurca</taxon>
    </lineage>
</organism>
<evidence type="ECO:0000256" key="1">
    <source>
        <dbReference type="SAM" id="MobiDB-lite"/>
    </source>
</evidence>
<evidence type="ECO:0000313" key="4">
    <source>
        <dbReference type="Proteomes" id="UP001203297"/>
    </source>
</evidence>
<protein>
    <recommendedName>
        <fullName evidence="5">Secreted protein</fullName>
    </recommendedName>
</protein>
<dbReference type="EMBL" id="WTXG01000004">
    <property type="protein sequence ID" value="KAI0306170.1"/>
    <property type="molecule type" value="Genomic_DNA"/>
</dbReference>
<keyword evidence="4" id="KW-1185">Reference proteome</keyword>
<feature type="region of interest" description="Disordered" evidence="1">
    <location>
        <begin position="83"/>
        <end position="107"/>
    </location>
</feature>
<reference evidence="3" key="1">
    <citation type="journal article" date="2022" name="New Phytol.">
        <title>Evolutionary transition to the ectomycorrhizal habit in the genomes of a hyperdiverse lineage of mushroom-forming fungi.</title>
        <authorList>
            <person name="Looney B."/>
            <person name="Miyauchi S."/>
            <person name="Morin E."/>
            <person name="Drula E."/>
            <person name="Courty P.E."/>
            <person name="Kohler A."/>
            <person name="Kuo A."/>
            <person name="LaButti K."/>
            <person name="Pangilinan J."/>
            <person name="Lipzen A."/>
            <person name="Riley R."/>
            <person name="Andreopoulos W."/>
            <person name="He G."/>
            <person name="Johnson J."/>
            <person name="Nolan M."/>
            <person name="Tritt A."/>
            <person name="Barry K.W."/>
            <person name="Grigoriev I.V."/>
            <person name="Nagy L.G."/>
            <person name="Hibbett D."/>
            <person name="Henrissat B."/>
            <person name="Matheny P.B."/>
            <person name="Labbe J."/>
            <person name="Martin F.M."/>
        </authorList>
    </citation>
    <scope>NUCLEOTIDE SEQUENCE</scope>
    <source>
        <strain evidence="3">BPL690</strain>
    </source>
</reference>
<keyword evidence="2" id="KW-0732">Signal</keyword>
<name>A0AAD4M9Q5_9AGAM</name>
<accession>A0AAD4M9Q5</accession>
<feature type="non-terminal residue" evidence="3">
    <location>
        <position position="1"/>
    </location>
</feature>
<evidence type="ECO:0000256" key="2">
    <source>
        <dbReference type="SAM" id="SignalP"/>
    </source>
</evidence>
<feature type="compositionally biased region" description="Basic and acidic residues" evidence="1">
    <location>
        <begin position="87"/>
        <end position="101"/>
    </location>
</feature>
<sequence length="107" mass="12236">MKGGSRALCSVLWQSTPTFLLWSFLLLFITGSSEEKVSLSVLYSTVKKSYYTQRPKKVAKSFPFTYTRKPSLLSVTVTETGKHIKKGEKERGEGRRERRDQINWSGV</sequence>
<dbReference type="Proteomes" id="UP001203297">
    <property type="component" value="Unassembled WGS sequence"/>
</dbReference>
<evidence type="ECO:0000313" key="3">
    <source>
        <dbReference type="EMBL" id="KAI0306170.1"/>
    </source>
</evidence>
<feature type="chain" id="PRO_5042133556" description="Secreted protein" evidence="2">
    <location>
        <begin position="35"/>
        <end position="107"/>
    </location>
</feature>
<comment type="caution">
    <text evidence="3">The sequence shown here is derived from an EMBL/GenBank/DDBJ whole genome shotgun (WGS) entry which is preliminary data.</text>
</comment>
<evidence type="ECO:0008006" key="5">
    <source>
        <dbReference type="Google" id="ProtNLM"/>
    </source>
</evidence>
<proteinExistence type="predicted"/>
<gene>
    <name evidence="3" type="ORF">B0F90DRAFT_1696731</name>
</gene>
<feature type="signal peptide" evidence="2">
    <location>
        <begin position="1"/>
        <end position="34"/>
    </location>
</feature>
<dbReference type="AlphaFoldDB" id="A0AAD4M9Q5"/>